<organism evidence="18 19">
    <name type="scientific">Buchnera aphidicola</name>
    <name type="common">Therioaphis trifolii</name>
    <dbReference type="NCBI Taxonomy" id="1241884"/>
    <lineage>
        <taxon>Bacteria</taxon>
        <taxon>Pseudomonadati</taxon>
        <taxon>Pseudomonadota</taxon>
        <taxon>Gammaproteobacteria</taxon>
        <taxon>Enterobacterales</taxon>
        <taxon>Erwiniaceae</taxon>
        <taxon>Buchnera</taxon>
    </lineage>
</organism>
<name>A0A4D6YAZ6_9GAMM</name>
<dbReference type="InterPro" id="IPR036264">
    <property type="entry name" value="Bact_exopeptidase_dim_dom"/>
</dbReference>
<dbReference type="GO" id="GO:0006526">
    <property type="term" value="P:L-arginine biosynthetic process"/>
    <property type="evidence" value="ECO:0007669"/>
    <property type="project" value="TreeGrafter"/>
</dbReference>
<keyword evidence="8 16" id="KW-0479">Metal-binding</keyword>
<evidence type="ECO:0000256" key="9">
    <source>
        <dbReference type="ARBA" id="ARBA00022801"/>
    </source>
</evidence>
<dbReference type="Gene3D" id="3.40.630.10">
    <property type="entry name" value="Zn peptidases"/>
    <property type="match status" value="2"/>
</dbReference>
<dbReference type="GO" id="GO:0008270">
    <property type="term" value="F:zinc ion binding"/>
    <property type="evidence" value="ECO:0007669"/>
    <property type="project" value="UniProtKB-UniRule"/>
</dbReference>
<dbReference type="InterPro" id="IPR001261">
    <property type="entry name" value="ArgE/DapE_CS"/>
</dbReference>
<dbReference type="GO" id="GO:0009014">
    <property type="term" value="F:succinyl-diaminopimelate desuccinylase activity"/>
    <property type="evidence" value="ECO:0007669"/>
    <property type="project" value="UniProtKB-UniRule"/>
</dbReference>
<dbReference type="EC" id="3.5.1.18" evidence="5 16"/>
<comment type="pathway">
    <text evidence="2 16">Amino-acid biosynthesis; L-lysine biosynthesis via DAP pathway; LL-2,6-diaminopimelate from (S)-tetrahydrodipicolinate (succinylase route): step 3/3.</text>
</comment>
<keyword evidence="19" id="KW-1185">Reference proteome</keyword>
<reference evidence="18 19" key="1">
    <citation type="submission" date="2018-10" db="EMBL/GenBank/DDBJ databases">
        <title>Comparative functional genomics of the obligate endosymbiont Buchnera aphidicola.</title>
        <authorList>
            <person name="Chong R.A."/>
        </authorList>
    </citation>
    <scope>NUCLEOTIDE SEQUENCE [LARGE SCALE GENOMIC DNA]</scope>
    <source>
        <strain evidence="18 19">Tma</strain>
    </source>
</reference>
<comment type="subunit">
    <text evidence="4 16">Homodimer.</text>
</comment>
<dbReference type="InterPro" id="IPR050072">
    <property type="entry name" value="Peptidase_M20A"/>
</dbReference>
<keyword evidence="12 16" id="KW-0457">Lysine biosynthesis</keyword>
<dbReference type="PROSITE" id="PS00759">
    <property type="entry name" value="ARGE_DAPE_CPG2_2"/>
    <property type="match status" value="1"/>
</dbReference>
<evidence type="ECO:0000256" key="4">
    <source>
        <dbReference type="ARBA" id="ARBA00011738"/>
    </source>
</evidence>
<evidence type="ECO:0000256" key="15">
    <source>
        <dbReference type="ARBA" id="ARBA00051301"/>
    </source>
</evidence>
<dbReference type="Pfam" id="PF07687">
    <property type="entry name" value="M20_dimer"/>
    <property type="match status" value="1"/>
</dbReference>
<feature type="binding site" evidence="16">
    <location>
        <position position="66"/>
    </location>
    <ligand>
        <name>Zn(2+)</name>
        <dbReference type="ChEBI" id="CHEBI:29105"/>
        <label>1</label>
    </ligand>
</feature>
<dbReference type="GO" id="GO:0008777">
    <property type="term" value="F:acetylornithine deacetylase activity"/>
    <property type="evidence" value="ECO:0007669"/>
    <property type="project" value="TreeGrafter"/>
</dbReference>
<dbReference type="HAMAP" id="MF_01690">
    <property type="entry name" value="DapE"/>
    <property type="match status" value="1"/>
</dbReference>
<feature type="binding site" evidence="16">
    <location>
        <position position="135"/>
    </location>
    <ligand>
        <name>Zn(2+)</name>
        <dbReference type="ChEBI" id="CHEBI:29105"/>
        <label>2</label>
    </ligand>
</feature>
<keyword evidence="11 16" id="KW-0220">Diaminopimelate biosynthesis</keyword>
<evidence type="ECO:0000256" key="7">
    <source>
        <dbReference type="ARBA" id="ARBA00022605"/>
    </source>
</evidence>
<evidence type="ECO:0000256" key="13">
    <source>
        <dbReference type="ARBA" id="ARBA00023285"/>
    </source>
</evidence>
<comment type="catalytic activity">
    <reaction evidence="15 16">
        <text>N-succinyl-(2S,6S)-2,6-diaminopimelate + H2O = (2S,6S)-2,6-diaminopimelate + succinate</text>
        <dbReference type="Rhea" id="RHEA:22608"/>
        <dbReference type="ChEBI" id="CHEBI:15377"/>
        <dbReference type="ChEBI" id="CHEBI:30031"/>
        <dbReference type="ChEBI" id="CHEBI:57609"/>
        <dbReference type="ChEBI" id="CHEBI:58087"/>
        <dbReference type="EC" id="3.5.1.18"/>
    </reaction>
</comment>
<feature type="active site" evidence="16">
    <location>
        <position position="68"/>
    </location>
</feature>
<evidence type="ECO:0000256" key="10">
    <source>
        <dbReference type="ARBA" id="ARBA00022833"/>
    </source>
</evidence>
<dbReference type="InterPro" id="IPR011650">
    <property type="entry name" value="Peptidase_M20_dimer"/>
</dbReference>
<feature type="binding site" evidence="16">
    <location>
        <position position="99"/>
    </location>
    <ligand>
        <name>Zn(2+)</name>
        <dbReference type="ChEBI" id="CHEBI:29105"/>
        <label>1</label>
    </ligand>
</feature>
<dbReference type="SUPFAM" id="SSF53187">
    <property type="entry name" value="Zn-dependent exopeptidases"/>
    <property type="match status" value="1"/>
</dbReference>
<feature type="binding site" evidence="16">
    <location>
        <position position="99"/>
    </location>
    <ligand>
        <name>Zn(2+)</name>
        <dbReference type="ChEBI" id="CHEBI:29105"/>
        <label>2</label>
    </ligand>
</feature>
<accession>A0A4D6YAZ6</accession>
<evidence type="ECO:0000256" key="3">
    <source>
        <dbReference type="ARBA" id="ARBA00006746"/>
    </source>
</evidence>
<evidence type="ECO:0000256" key="16">
    <source>
        <dbReference type="HAMAP-Rule" id="MF_01690"/>
    </source>
</evidence>
<feature type="binding site" evidence="16">
    <location>
        <position position="349"/>
    </location>
    <ligand>
        <name>Zn(2+)</name>
        <dbReference type="ChEBI" id="CHEBI:29105"/>
        <label>2</label>
    </ligand>
</feature>
<sequence>MYCPIFFLAKELISIPSISPFDYSCQNIIARRLLIIGFNIMLFKNKNTNNLWAYKGQGLTLSFAGHTDVVPPGNIKCWKYLPFSPILKNGFLFGRGSSDMKGSLAAMIIAAERFIILNKKNYSGRLSFLITSDEESIAKDGTIRIIEYLNSINDYINYCIIGEPTSFKNIGDTIKIGRRGSLHAHLSIFGIQGHIAYPQFADNPIHNVIPFLKKLIKVVWTSGNKHFIPTNMQISNINSTNNSENIIPGELSINFNFRFGTDITINQIKSKVYFLLNMFNLKYKIIWRLSGEPFLTKSHYLIKITKNAIKKHNYININLSTDGGISDGRFIKKISNEIIELGPKNNTIHKINECVEMKDLQLLSLMYQDIIKNILI</sequence>
<keyword evidence="7 16" id="KW-0028">Amino-acid biosynthesis</keyword>
<evidence type="ECO:0000259" key="17">
    <source>
        <dbReference type="Pfam" id="PF07687"/>
    </source>
</evidence>
<keyword evidence="9 16" id="KW-0378">Hydrolase</keyword>
<dbReference type="Proteomes" id="UP000298603">
    <property type="component" value="Chromosome"/>
</dbReference>
<evidence type="ECO:0000256" key="8">
    <source>
        <dbReference type="ARBA" id="ARBA00022723"/>
    </source>
</evidence>
<dbReference type="GO" id="GO:0019877">
    <property type="term" value="P:diaminopimelate biosynthetic process"/>
    <property type="evidence" value="ECO:0007669"/>
    <property type="project" value="UniProtKB-UniRule"/>
</dbReference>
<feature type="domain" description="Peptidase M20 dimerisation" evidence="17">
    <location>
        <begin position="176"/>
        <end position="276"/>
    </location>
</feature>
<evidence type="ECO:0000256" key="5">
    <source>
        <dbReference type="ARBA" id="ARBA00011921"/>
    </source>
</evidence>
<dbReference type="GO" id="GO:0009089">
    <property type="term" value="P:lysine biosynthetic process via diaminopimelate"/>
    <property type="evidence" value="ECO:0007669"/>
    <property type="project" value="UniProtKB-UniRule"/>
</dbReference>
<evidence type="ECO:0000256" key="12">
    <source>
        <dbReference type="ARBA" id="ARBA00023154"/>
    </source>
</evidence>
<feature type="binding site" evidence="16">
    <location>
        <position position="163"/>
    </location>
    <ligand>
        <name>Zn(2+)</name>
        <dbReference type="ChEBI" id="CHEBI:29105"/>
        <label>1</label>
    </ligand>
</feature>
<dbReference type="SUPFAM" id="SSF55031">
    <property type="entry name" value="Bacterial exopeptidase dimerisation domain"/>
    <property type="match status" value="1"/>
</dbReference>
<dbReference type="PANTHER" id="PTHR43808">
    <property type="entry name" value="ACETYLORNITHINE DEACETYLASE"/>
    <property type="match status" value="1"/>
</dbReference>
<dbReference type="AlphaFoldDB" id="A0A4D6YAZ6"/>
<dbReference type="CDD" id="cd03891">
    <property type="entry name" value="M20_DapE_proteobac"/>
    <property type="match status" value="1"/>
</dbReference>
<evidence type="ECO:0000256" key="6">
    <source>
        <dbReference type="ARBA" id="ARBA00022391"/>
    </source>
</evidence>
<dbReference type="PANTHER" id="PTHR43808:SF31">
    <property type="entry name" value="N-ACETYL-L-CITRULLINE DEACETYLASE"/>
    <property type="match status" value="1"/>
</dbReference>
<keyword evidence="13 16" id="KW-0170">Cobalt</keyword>
<dbReference type="NCBIfam" id="NF009557">
    <property type="entry name" value="PRK13009.1"/>
    <property type="match status" value="1"/>
</dbReference>
<comment type="similarity">
    <text evidence="3 16">Belongs to the peptidase M20A family. DapE subfamily.</text>
</comment>
<dbReference type="InterPro" id="IPR005941">
    <property type="entry name" value="DapE_proteobac"/>
</dbReference>
<dbReference type="EMBL" id="CP032996">
    <property type="protein sequence ID" value="QCI27077.1"/>
    <property type="molecule type" value="Genomic_DNA"/>
</dbReference>
<gene>
    <name evidence="16 18" type="primary">dapE</name>
    <name evidence="18" type="ORF">D9V81_00370</name>
</gene>
<comment type="cofactor">
    <cofactor evidence="16">
        <name>Zn(2+)</name>
        <dbReference type="ChEBI" id="CHEBI:29105"/>
    </cofactor>
    <cofactor evidence="16">
        <name>Co(2+)</name>
        <dbReference type="ChEBI" id="CHEBI:48828"/>
    </cofactor>
    <text evidence="16">Binds 2 Zn(2+) or Co(2+) ions per subunit.</text>
</comment>
<dbReference type="Pfam" id="PF01546">
    <property type="entry name" value="Peptidase_M20"/>
    <property type="match status" value="1"/>
</dbReference>
<dbReference type="UniPathway" id="UPA00034">
    <property type="reaction ID" value="UER00021"/>
</dbReference>
<evidence type="ECO:0000256" key="11">
    <source>
        <dbReference type="ARBA" id="ARBA00022915"/>
    </source>
</evidence>
<evidence type="ECO:0000313" key="19">
    <source>
        <dbReference type="Proteomes" id="UP000298603"/>
    </source>
</evidence>
<protein>
    <recommendedName>
        <fullName evidence="6 16">Succinyl-diaminopimelate desuccinylase</fullName>
        <shortName evidence="16">SDAP desuccinylase</shortName>
        <ecNumber evidence="5 16">3.5.1.18</ecNumber>
    </recommendedName>
    <alternativeName>
        <fullName evidence="14 16">N-succinyl-LL-2,6-diaminoheptanedioate amidohydrolase</fullName>
    </alternativeName>
</protein>
<feature type="active site" description="Proton acceptor" evidence="16">
    <location>
        <position position="134"/>
    </location>
</feature>
<dbReference type="GO" id="GO:0050897">
    <property type="term" value="F:cobalt ion binding"/>
    <property type="evidence" value="ECO:0007669"/>
    <property type="project" value="UniProtKB-UniRule"/>
</dbReference>
<evidence type="ECO:0000313" key="18">
    <source>
        <dbReference type="EMBL" id="QCI27077.1"/>
    </source>
</evidence>
<dbReference type="NCBIfam" id="TIGR01246">
    <property type="entry name" value="dapE_proteo"/>
    <property type="match status" value="1"/>
</dbReference>
<dbReference type="RefSeq" id="WP_158349343.1">
    <property type="nucleotide sequence ID" value="NZ_CP032996.1"/>
</dbReference>
<comment type="function">
    <text evidence="16">Catalyzes the hydrolysis of N-succinyl-L,L-diaminopimelic acid (SDAP), forming succinate and LL-2,6-diaminopimelate (DAP), an intermediate involved in the bacterial biosynthesis of lysine and meso-diaminopimelic acid, an essential component of bacterial cell walls.</text>
</comment>
<dbReference type="OrthoDB" id="9809784at2"/>
<evidence type="ECO:0000256" key="14">
    <source>
        <dbReference type="ARBA" id="ARBA00031891"/>
    </source>
</evidence>
<comment type="cofactor">
    <cofactor evidence="1">
        <name>Co(2+)</name>
        <dbReference type="ChEBI" id="CHEBI:48828"/>
    </cofactor>
</comment>
<proteinExistence type="inferred from homology"/>
<dbReference type="InterPro" id="IPR002933">
    <property type="entry name" value="Peptidase_M20"/>
</dbReference>
<evidence type="ECO:0000256" key="2">
    <source>
        <dbReference type="ARBA" id="ARBA00005130"/>
    </source>
</evidence>
<evidence type="ECO:0000256" key="1">
    <source>
        <dbReference type="ARBA" id="ARBA00001941"/>
    </source>
</evidence>
<keyword evidence="10 16" id="KW-0862">Zinc</keyword>